<evidence type="ECO:0000313" key="4">
    <source>
        <dbReference type="EMBL" id="OAI92337.1"/>
    </source>
</evidence>
<dbReference type="InterPro" id="IPR013783">
    <property type="entry name" value="Ig-like_fold"/>
</dbReference>
<dbReference type="Proteomes" id="UP000077752">
    <property type="component" value="Unassembled WGS sequence"/>
</dbReference>
<feature type="region of interest" description="Disordered" evidence="2">
    <location>
        <begin position="341"/>
        <end position="369"/>
    </location>
</feature>
<dbReference type="InterPro" id="IPR003344">
    <property type="entry name" value="Big_1_dom"/>
</dbReference>
<reference evidence="4 5" key="1">
    <citation type="submission" date="2016-03" db="EMBL/GenBank/DDBJ databases">
        <title>Draft Genome Assembly of Pseudomonas putida strain CBF10-2.</title>
        <authorList>
            <person name="Iyer R.S."/>
            <person name="Damania A."/>
        </authorList>
    </citation>
    <scope>NUCLEOTIDE SEQUENCE [LARGE SCALE GENOMIC DNA]</scope>
    <source>
        <strain evidence="4 5">CBF10-2</strain>
    </source>
</reference>
<dbReference type="EMBL" id="LUCV01000019">
    <property type="protein sequence ID" value="OAI92337.1"/>
    <property type="molecule type" value="Genomic_DNA"/>
</dbReference>
<dbReference type="InterPro" id="IPR008964">
    <property type="entry name" value="Invasin/intimin_cell_adhesion"/>
</dbReference>
<evidence type="ECO:0000256" key="2">
    <source>
        <dbReference type="SAM" id="MobiDB-lite"/>
    </source>
</evidence>
<name>A0A177SN39_PSEPU</name>
<gene>
    <name evidence="4" type="ORF">AYO28_18880</name>
</gene>
<accession>A0A177SN39</accession>
<sequence length="369" mass="39694">MLRSSQRSAFTAAKTVIDDTLRLVAKAGGKARCLLTVKNFLGQPLPGITVAWETSLSKLDAPSSGSTDENGLVEINLLAGDEMGTAQVMARFGLDRRILAPLILIDCDDATLKVTNPSCEPMEALAGNLETIEYRLQVIDSLGNPGRDRVLHWSTDLGTFERPQTRTDAEGFASARLRSLSSGEAIVVVDLPVNGEQGSFEPVTFLEQPYFQYVRFTGPVAATQITSAVCRVVNLDGSPEPGVKVQWAADLGGFEVEPAESVTDAEGIARIDYLSGEAGDVTLTVGATHEGQELQALASVRTPVHDLPNMVEREPQEQYFVIDQFHPARFQVRLEPAAAGYPVNRRSPLPSRSGSQTTPSGPRITSSSV</sequence>
<comment type="caution">
    <text evidence="4">The sequence shown here is derived from an EMBL/GenBank/DDBJ whole genome shotgun (WGS) entry which is preliminary data.</text>
</comment>
<organism evidence="4 5">
    <name type="scientific">Pseudomonas putida</name>
    <name type="common">Arthrobacter siderocapsulatus</name>
    <dbReference type="NCBI Taxonomy" id="303"/>
    <lineage>
        <taxon>Bacteria</taxon>
        <taxon>Pseudomonadati</taxon>
        <taxon>Pseudomonadota</taxon>
        <taxon>Gammaproteobacteria</taxon>
        <taxon>Pseudomonadales</taxon>
        <taxon>Pseudomonadaceae</taxon>
        <taxon>Pseudomonas</taxon>
    </lineage>
</organism>
<dbReference type="AlphaFoldDB" id="A0A177SN39"/>
<evidence type="ECO:0000313" key="5">
    <source>
        <dbReference type="Proteomes" id="UP000077752"/>
    </source>
</evidence>
<dbReference type="Pfam" id="PF02369">
    <property type="entry name" value="Big_1"/>
    <property type="match status" value="1"/>
</dbReference>
<feature type="domain" description="Big-1" evidence="3">
    <location>
        <begin position="120"/>
        <end position="205"/>
    </location>
</feature>
<evidence type="ECO:0000259" key="3">
    <source>
        <dbReference type="Pfam" id="PF02369"/>
    </source>
</evidence>
<feature type="compositionally biased region" description="Polar residues" evidence="2">
    <location>
        <begin position="350"/>
        <end position="369"/>
    </location>
</feature>
<comment type="similarity">
    <text evidence="1">Belongs to the intimin/invasin family.</text>
</comment>
<dbReference type="SUPFAM" id="SSF49373">
    <property type="entry name" value="Invasin/intimin cell-adhesion fragments"/>
    <property type="match status" value="3"/>
</dbReference>
<protein>
    <recommendedName>
        <fullName evidence="3">Big-1 domain-containing protein</fullName>
    </recommendedName>
</protein>
<evidence type="ECO:0000256" key="1">
    <source>
        <dbReference type="ARBA" id="ARBA00010116"/>
    </source>
</evidence>
<proteinExistence type="inferred from homology"/>
<dbReference type="Gene3D" id="2.60.40.10">
    <property type="entry name" value="Immunoglobulins"/>
    <property type="match status" value="3"/>
</dbReference>